<reference evidence="1" key="2">
    <citation type="submission" date="2020-01" db="EMBL/GenBank/DDBJ databases">
        <authorList>
            <person name="Korhonen P.K.K."/>
            <person name="Guangxu M.G."/>
            <person name="Wang T.W."/>
            <person name="Stroehlein A.J.S."/>
            <person name="Young N.D."/>
            <person name="Ang C.-S.A."/>
            <person name="Fernando D.W.F."/>
            <person name="Lu H.L."/>
            <person name="Taylor S.T."/>
            <person name="Ehtesham M.E.M."/>
            <person name="Najaraj S.H.N."/>
            <person name="Harsha G.H.G."/>
            <person name="Madugundu A.M."/>
            <person name="Renuse S.R."/>
            <person name="Holt D.H."/>
            <person name="Pandey A.P."/>
            <person name="Papenfuss A.P."/>
            <person name="Gasser R.B.G."/>
            <person name="Fischer K.F."/>
        </authorList>
    </citation>
    <scope>NUCLEOTIDE SEQUENCE</scope>
    <source>
        <strain evidence="1">SSS_KF_BRIS2020</strain>
    </source>
</reference>
<dbReference type="Proteomes" id="UP000070412">
    <property type="component" value="Unassembled WGS sequence"/>
</dbReference>
<dbReference type="OrthoDB" id="10554640at2759"/>
<gene>
    <name evidence="1" type="ORF">SSS_3153</name>
</gene>
<proteinExistence type="predicted"/>
<dbReference type="CDD" id="cd00303">
    <property type="entry name" value="retropepsin_like"/>
    <property type="match status" value="1"/>
</dbReference>
<name>A0A834VE68_SARSC</name>
<keyword evidence="3" id="KW-1185">Reference proteome</keyword>
<evidence type="ECO:0000313" key="3">
    <source>
        <dbReference type="Proteomes" id="UP000070412"/>
    </source>
</evidence>
<dbReference type="InterPro" id="IPR021109">
    <property type="entry name" value="Peptidase_aspartic_dom_sf"/>
</dbReference>
<dbReference type="EMBL" id="WVUK01000055">
    <property type="protein sequence ID" value="KAF7493501.1"/>
    <property type="molecule type" value="Genomic_DNA"/>
</dbReference>
<evidence type="ECO:0000313" key="2">
    <source>
        <dbReference type="EnsemblMetazoa" id="KAF7493501.1"/>
    </source>
</evidence>
<evidence type="ECO:0000313" key="1">
    <source>
        <dbReference type="EMBL" id="KAF7493501.1"/>
    </source>
</evidence>
<dbReference type="EnsemblMetazoa" id="SSS_3153s_mrna">
    <property type="protein sequence ID" value="KAF7493501.1"/>
    <property type="gene ID" value="SSS_3153"/>
</dbReference>
<reference evidence="3" key="1">
    <citation type="journal article" date="2020" name="PLoS Negl. Trop. Dis.">
        <title>High-quality nuclear genome for Sarcoptes scabiei-A critical resource for a neglected parasite.</title>
        <authorList>
            <person name="Korhonen P.K."/>
            <person name="Gasser R.B."/>
            <person name="Ma G."/>
            <person name="Wang T."/>
            <person name="Stroehlein A.J."/>
            <person name="Young N.D."/>
            <person name="Ang C.S."/>
            <person name="Fernando D.D."/>
            <person name="Lu H.C."/>
            <person name="Taylor S."/>
            <person name="Reynolds S.L."/>
            <person name="Mofiz E."/>
            <person name="Najaraj S.H."/>
            <person name="Gowda H."/>
            <person name="Madugundu A."/>
            <person name="Renuse S."/>
            <person name="Holt D."/>
            <person name="Pandey A."/>
            <person name="Papenfuss A.T."/>
            <person name="Fischer K."/>
        </authorList>
    </citation>
    <scope>NUCLEOTIDE SEQUENCE [LARGE SCALE GENOMIC DNA]</scope>
</reference>
<reference evidence="2" key="3">
    <citation type="submission" date="2022-06" db="UniProtKB">
        <authorList>
            <consortium name="EnsemblMetazoa"/>
        </authorList>
    </citation>
    <scope>IDENTIFICATION</scope>
</reference>
<dbReference type="AlphaFoldDB" id="A0A834VE68"/>
<sequence length="288" mass="33261">MDLHHSISSPSSTTTINDPTSSGFYLLRMPDAHEAIGDLLEHWNGLRQKALDQDLTIISYLKKPYGNEYRFLLDTGANVNILPLKLAKELGSEIRTLKKPLTFKTVNDVKQTTYFSWIEVTIGFEKQKIKFYLLPDTSINLILAKRSAKNWIDIPLIEMDNIRKCQSKSICNDCWSVIEEQLSINSPKECRMPMPRSIMFDDSQNYCCHLWRTFDCQSNIAARLCAGFSYVEFRLFLINWSNNLMQRDVCSDFDYNSEKCKSTTQSADHLTLDGSSSFEFRPEQINFL</sequence>
<accession>A0A834VE68</accession>
<dbReference type="Gene3D" id="2.40.70.10">
    <property type="entry name" value="Acid Proteases"/>
    <property type="match status" value="1"/>
</dbReference>
<dbReference type="SUPFAM" id="SSF50630">
    <property type="entry name" value="Acid proteases"/>
    <property type="match status" value="1"/>
</dbReference>
<organism evidence="1">
    <name type="scientific">Sarcoptes scabiei</name>
    <name type="common">Itch mite</name>
    <name type="synonym">Acarus scabiei</name>
    <dbReference type="NCBI Taxonomy" id="52283"/>
    <lineage>
        <taxon>Eukaryota</taxon>
        <taxon>Metazoa</taxon>
        <taxon>Ecdysozoa</taxon>
        <taxon>Arthropoda</taxon>
        <taxon>Chelicerata</taxon>
        <taxon>Arachnida</taxon>
        <taxon>Acari</taxon>
        <taxon>Acariformes</taxon>
        <taxon>Sarcoptiformes</taxon>
        <taxon>Astigmata</taxon>
        <taxon>Psoroptidia</taxon>
        <taxon>Sarcoptoidea</taxon>
        <taxon>Sarcoptidae</taxon>
        <taxon>Sarcoptinae</taxon>
        <taxon>Sarcoptes</taxon>
    </lineage>
</organism>
<protein>
    <submittedName>
        <fullName evidence="1 2">Uncharacterized protein</fullName>
    </submittedName>
</protein>
<dbReference type="Pfam" id="PF13975">
    <property type="entry name" value="gag-asp_proteas"/>
    <property type="match status" value="1"/>
</dbReference>